<comment type="similarity">
    <text evidence="4">Belongs to the RBR family. Ariadne subfamily.</text>
</comment>
<dbReference type="GO" id="GO:0008270">
    <property type="term" value="F:zinc ion binding"/>
    <property type="evidence" value="ECO:0007669"/>
    <property type="project" value="UniProtKB-KW"/>
</dbReference>
<dbReference type="InterPro" id="IPR017907">
    <property type="entry name" value="Znf_RING_CS"/>
</dbReference>
<dbReference type="Proteomes" id="UP001497457">
    <property type="component" value="Chromosome 27b"/>
</dbReference>
<evidence type="ECO:0000256" key="6">
    <source>
        <dbReference type="ARBA" id="ARBA00022679"/>
    </source>
</evidence>
<keyword evidence="11" id="KW-0862">Zinc</keyword>
<evidence type="ECO:0000256" key="9">
    <source>
        <dbReference type="ARBA" id="ARBA00022771"/>
    </source>
</evidence>
<evidence type="ECO:0000256" key="2">
    <source>
        <dbReference type="ARBA" id="ARBA00001947"/>
    </source>
</evidence>
<dbReference type="SMART" id="SM00184">
    <property type="entry name" value="RING"/>
    <property type="match status" value="2"/>
</dbReference>
<name>A0ABC9BN14_9POAL</name>
<reference evidence="16" key="1">
    <citation type="submission" date="2024-10" db="EMBL/GenBank/DDBJ databases">
        <authorList>
            <person name="Ryan C."/>
        </authorList>
    </citation>
    <scope>NUCLEOTIDE SEQUENCE [LARGE SCALE GENOMIC DNA]</scope>
</reference>
<dbReference type="PROSITE" id="PS51873">
    <property type="entry name" value="TRIAD"/>
    <property type="match status" value="1"/>
</dbReference>
<keyword evidence="17" id="KW-1185">Reference proteome</keyword>
<feature type="domain" description="RING-type" evidence="14">
    <location>
        <begin position="152"/>
        <end position="199"/>
    </location>
</feature>
<keyword evidence="8" id="KW-0677">Repeat</keyword>
<dbReference type="EC" id="2.3.2.31" evidence="5"/>
<evidence type="ECO:0000256" key="4">
    <source>
        <dbReference type="ARBA" id="ARBA00005884"/>
    </source>
</evidence>
<keyword evidence="9 12" id="KW-0863">Zinc-finger</keyword>
<evidence type="ECO:0000256" key="12">
    <source>
        <dbReference type="PROSITE-ProRule" id="PRU00175"/>
    </source>
</evidence>
<evidence type="ECO:0000256" key="1">
    <source>
        <dbReference type="ARBA" id="ARBA00001798"/>
    </source>
</evidence>
<keyword evidence="7" id="KW-0479">Metal-binding</keyword>
<dbReference type="PANTHER" id="PTHR11685">
    <property type="entry name" value="RBR FAMILY RING FINGER AND IBR DOMAIN-CONTAINING"/>
    <property type="match status" value="1"/>
</dbReference>
<proteinExistence type="inferred from homology"/>
<organism evidence="16 17">
    <name type="scientific">Urochloa decumbens</name>
    <dbReference type="NCBI Taxonomy" id="240449"/>
    <lineage>
        <taxon>Eukaryota</taxon>
        <taxon>Viridiplantae</taxon>
        <taxon>Streptophyta</taxon>
        <taxon>Embryophyta</taxon>
        <taxon>Tracheophyta</taxon>
        <taxon>Spermatophyta</taxon>
        <taxon>Magnoliopsida</taxon>
        <taxon>Liliopsida</taxon>
        <taxon>Poales</taxon>
        <taxon>Poaceae</taxon>
        <taxon>PACMAD clade</taxon>
        <taxon>Panicoideae</taxon>
        <taxon>Panicodae</taxon>
        <taxon>Paniceae</taxon>
        <taxon>Melinidinae</taxon>
        <taxon>Urochloa</taxon>
    </lineage>
</organism>
<keyword evidence="10" id="KW-0833">Ubl conjugation pathway</keyword>
<evidence type="ECO:0000256" key="7">
    <source>
        <dbReference type="ARBA" id="ARBA00022723"/>
    </source>
</evidence>
<dbReference type="InterPro" id="IPR002867">
    <property type="entry name" value="IBR_dom"/>
</dbReference>
<comment type="function">
    <text evidence="3">Might act as an E3 ubiquitin-protein ligase, or as part of E3 complex, which accepts ubiquitin from specific E2 ubiquitin-conjugating enzymes and then transfers it to substrates.</text>
</comment>
<dbReference type="InterPro" id="IPR013083">
    <property type="entry name" value="Znf_RING/FYVE/PHD"/>
</dbReference>
<comment type="cofactor">
    <cofactor evidence="2">
        <name>Zn(2+)</name>
        <dbReference type="ChEBI" id="CHEBI:29105"/>
    </cofactor>
</comment>
<keyword evidence="6" id="KW-0808">Transferase</keyword>
<evidence type="ECO:0000256" key="5">
    <source>
        <dbReference type="ARBA" id="ARBA00012251"/>
    </source>
</evidence>
<dbReference type="PROSITE" id="PS00518">
    <property type="entry name" value="ZF_RING_1"/>
    <property type="match status" value="1"/>
</dbReference>
<evidence type="ECO:0000256" key="10">
    <source>
        <dbReference type="ARBA" id="ARBA00022786"/>
    </source>
</evidence>
<dbReference type="AlphaFoldDB" id="A0ABC9BN14"/>
<sequence length="552" mass="59375">MDNDEYASGSDDESYAVDLTEQATDEEYYSSGSDGSSEASDDDSLSGCSDGDYVREIFGDASMCCSGRCGYTVLTEQEIRRQLRQQAAFTAEALSVPADWALPLLVHYRWREYDLIFDWDSDQDAVRHAVGLPAAGAGGDIPAPAKDETVTCGICLEARPAAATASAGCEHRYCHACWRGYVAAAAADGGARCLALRCPDASCSRAVLRGTVERFAMGAYVRALTRSFLDARGGAGDLKPCPAAGCGCAIKLVYVDGGVDVVCRCGTGFCWRCGGAPHWPANCAAAARWALGDAEAASAAWLAVHAKPCPRCRRPVGRPDGVGVECCGTIVCAPPCAHRFCWRCLCDMADPNRPRISHYDCPEAYAAEQDEAERERARRALDGFLRHDDMWEASMAARRSAEREIRRLRGDGGGELEKFGLAWGVISTDVEFVVEAWEQVAEGRRVVGNVCLFARSMRGVVEEEEEDGDGRWRRDLLEFQLGQADDILGRLQRRVEKGPAPGKKGLTEFSYEVRNLSSVARLFIGNFAKAVATGEVGGPASSGKSGTGSGTL</sequence>
<evidence type="ECO:0000256" key="3">
    <source>
        <dbReference type="ARBA" id="ARBA00003976"/>
    </source>
</evidence>
<dbReference type="Gene3D" id="1.20.120.1750">
    <property type="match status" value="1"/>
</dbReference>
<evidence type="ECO:0000256" key="8">
    <source>
        <dbReference type="ARBA" id="ARBA00022737"/>
    </source>
</evidence>
<comment type="catalytic activity">
    <reaction evidence="1">
        <text>[E2 ubiquitin-conjugating enzyme]-S-ubiquitinyl-L-cysteine + [acceptor protein]-L-lysine = [E2 ubiquitin-conjugating enzyme]-L-cysteine + [acceptor protein]-N(6)-ubiquitinyl-L-lysine.</text>
        <dbReference type="EC" id="2.3.2.31"/>
    </reaction>
</comment>
<dbReference type="EMBL" id="OZ075137">
    <property type="protein sequence ID" value="CAL5004763.1"/>
    <property type="molecule type" value="Genomic_DNA"/>
</dbReference>
<evidence type="ECO:0000313" key="17">
    <source>
        <dbReference type="Proteomes" id="UP001497457"/>
    </source>
</evidence>
<evidence type="ECO:0000313" key="16">
    <source>
        <dbReference type="EMBL" id="CAL5004763.1"/>
    </source>
</evidence>
<feature type="compositionally biased region" description="Acidic residues" evidence="13">
    <location>
        <begin position="1"/>
        <end position="15"/>
    </location>
</feature>
<feature type="region of interest" description="Disordered" evidence="13">
    <location>
        <begin position="1"/>
        <end position="46"/>
    </location>
</feature>
<dbReference type="Gene3D" id="3.30.40.10">
    <property type="entry name" value="Zinc/RING finger domain, C3HC4 (zinc finger)"/>
    <property type="match status" value="1"/>
</dbReference>
<feature type="domain" description="RING-type" evidence="15">
    <location>
        <begin position="148"/>
        <end position="371"/>
    </location>
</feature>
<dbReference type="SUPFAM" id="SSF57850">
    <property type="entry name" value="RING/U-box"/>
    <property type="match status" value="3"/>
</dbReference>
<dbReference type="SMART" id="SM00647">
    <property type="entry name" value="IBR"/>
    <property type="match status" value="1"/>
</dbReference>
<protein>
    <recommendedName>
        <fullName evidence="5">RBR-type E3 ubiquitin transferase</fullName>
        <ecNumber evidence="5">2.3.2.31</ecNumber>
    </recommendedName>
</protein>
<evidence type="ECO:0000259" key="15">
    <source>
        <dbReference type="PROSITE" id="PS51873"/>
    </source>
</evidence>
<gene>
    <name evidence="16" type="ORF">URODEC1_LOCUS67054</name>
</gene>
<evidence type="ECO:0000259" key="14">
    <source>
        <dbReference type="PROSITE" id="PS50089"/>
    </source>
</evidence>
<evidence type="ECO:0000256" key="11">
    <source>
        <dbReference type="ARBA" id="ARBA00022833"/>
    </source>
</evidence>
<dbReference type="InterPro" id="IPR031127">
    <property type="entry name" value="E3_UB_ligase_RBR"/>
</dbReference>
<dbReference type="PROSITE" id="PS50089">
    <property type="entry name" value="ZF_RING_2"/>
    <property type="match status" value="1"/>
</dbReference>
<dbReference type="InterPro" id="IPR044066">
    <property type="entry name" value="TRIAD_supradom"/>
</dbReference>
<evidence type="ECO:0000256" key="13">
    <source>
        <dbReference type="SAM" id="MobiDB-lite"/>
    </source>
</evidence>
<dbReference type="GO" id="GO:0061630">
    <property type="term" value="F:ubiquitin protein ligase activity"/>
    <property type="evidence" value="ECO:0007669"/>
    <property type="project" value="UniProtKB-EC"/>
</dbReference>
<dbReference type="InterPro" id="IPR001841">
    <property type="entry name" value="Znf_RING"/>
</dbReference>
<accession>A0ABC9BN14</accession>
<feature type="compositionally biased region" description="Low complexity" evidence="13">
    <location>
        <begin position="29"/>
        <end position="38"/>
    </location>
</feature>
<dbReference type="Pfam" id="PF01485">
    <property type="entry name" value="IBR"/>
    <property type="match status" value="1"/>
</dbReference>